<proteinExistence type="predicted"/>
<keyword evidence="2" id="KW-1185">Reference proteome</keyword>
<evidence type="ECO:0000313" key="1">
    <source>
        <dbReference type="EMBL" id="KAJ9074325.1"/>
    </source>
</evidence>
<dbReference type="EMBL" id="QTSX02002863">
    <property type="protein sequence ID" value="KAJ9074325.1"/>
    <property type="molecule type" value="Genomic_DNA"/>
</dbReference>
<evidence type="ECO:0000313" key="2">
    <source>
        <dbReference type="Proteomes" id="UP001165960"/>
    </source>
</evidence>
<sequence>MKRSNDDVGQNGATLGVSTEGGIKKLKDSCENGYSQTTKNGKNSTKIITETWTSEIKMLQDNCVPGNVGKALKRPPTDGISSVTFPENNDKLLMATSWDKHAYIYDVESNELITSFNLYSPLLDGCFENAAIGYIGGADGRLHKLDLVAKVKTLCGSHEKGISCVKFLDSRKVPITGSWDKTMKIWDPIDNSQKPQCVKLTSKAISMDTSGNYIGVAQSDRIVEFFDVRRLDTPFHRMKSSLQLATRCIRFSPRSTNYALSSIEGRIAIESFDLNPEKRASAYKIRCHLRKADDGFDSYPVNALCFNHHNGTLLSGGGDGEVCIWDIKEAKRIHRYGGYPTSISDIAVTTNGKYLAVASSYTWEQGNKEHPLDNLYIHSLEEDLQALGLASENNEA</sequence>
<organism evidence="1 2">
    <name type="scientific">Entomophthora muscae</name>
    <dbReference type="NCBI Taxonomy" id="34485"/>
    <lineage>
        <taxon>Eukaryota</taxon>
        <taxon>Fungi</taxon>
        <taxon>Fungi incertae sedis</taxon>
        <taxon>Zoopagomycota</taxon>
        <taxon>Entomophthoromycotina</taxon>
        <taxon>Entomophthoromycetes</taxon>
        <taxon>Entomophthorales</taxon>
        <taxon>Entomophthoraceae</taxon>
        <taxon>Entomophthora</taxon>
    </lineage>
</organism>
<reference evidence="1" key="1">
    <citation type="submission" date="2022-04" db="EMBL/GenBank/DDBJ databases">
        <title>Genome of the entomopathogenic fungus Entomophthora muscae.</title>
        <authorList>
            <person name="Elya C."/>
            <person name="Lovett B.R."/>
            <person name="Lee E."/>
            <person name="Macias A.M."/>
            <person name="Hajek A.E."/>
            <person name="De Bivort B.L."/>
            <person name="Kasson M.T."/>
            <person name="De Fine Licht H.H."/>
            <person name="Stajich J.E."/>
        </authorList>
    </citation>
    <scope>NUCLEOTIDE SEQUENCE</scope>
    <source>
        <strain evidence="1">Berkeley</strain>
    </source>
</reference>
<dbReference type="Proteomes" id="UP001165960">
    <property type="component" value="Unassembled WGS sequence"/>
</dbReference>
<name>A0ACC2TIL7_9FUNG</name>
<comment type="caution">
    <text evidence="1">The sequence shown here is derived from an EMBL/GenBank/DDBJ whole genome shotgun (WGS) entry which is preliminary data.</text>
</comment>
<accession>A0ACC2TIL7</accession>
<protein>
    <submittedName>
        <fullName evidence="1">Uncharacterized protein</fullName>
    </submittedName>
</protein>
<gene>
    <name evidence="1" type="ORF">DSO57_1007746</name>
</gene>